<gene>
    <name evidence="1" type="ORF">DWB78_12330</name>
</gene>
<accession>A0A370INZ0</accession>
<reference evidence="1 2" key="1">
    <citation type="submission" date="2018-07" db="EMBL/GenBank/DDBJ databases">
        <title>Genome sequence of extremly halophilic archaeon Halopelagius longus strain BC12-B1.</title>
        <authorList>
            <person name="Zhang X."/>
        </authorList>
    </citation>
    <scope>NUCLEOTIDE SEQUENCE [LARGE SCALE GENOMIC DNA]</scope>
    <source>
        <strain evidence="1 2">BC12-B1</strain>
    </source>
</reference>
<sequence length="82" mass="9699">MGVYGFDRRWWDNFEIPRDDGTIVCLPVDFKSERMQTVGREFPEKLPIRGVEPMNPNYVVCVHKLDGPKWLSVRPIFYEVPE</sequence>
<dbReference type="Proteomes" id="UP000255421">
    <property type="component" value="Unassembled WGS sequence"/>
</dbReference>
<keyword evidence="2" id="KW-1185">Reference proteome</keyword>
<evidence type="ECO:0000313" key="1">
    <source>
        <dbReference type="EMBL" id="RDI72438.1"/>
    </source>
</evidence>
<name>A0A370INZ0_9EURY</name>
<proteinExistence type="predicted"/>
<dbReference type="EMBL" id="QQST01000001">
    <property type="protein sequence ID" value="RDI72438.1"/>
    <property type="molecule type" value="Genomic_DNA"/>
</dbReference>
<organism evidence="1 2">
    <name type="scientific">Halopelagius longus</name>
    <dbReference type="NCBI Taxonomy" id="1236180"/>
    <lineage>
        <taxon>Archaea</taxon>
        <taxon>Methanobacteriati</taxon>
        <taxon>Methanobacteriota</taxon>
        <taxon>Stenosarchaea group</taxon>
        <taxon>Halobacteria</taxon>
        <taxon>Halobacteriales</taxon>
        <taxon>Haloferacaceae</taxon>
    </lineage>
</organism>
<evidence type="ECO:0000313" key="2">
    <source>
        <dbReference type="Proteomes" id="UP000255421"/>
    </source>
</evidence>
<dbReference type="AlphaFoldDB" id="A0A370INZ0"/>
<protein>
    <submittedName>
        <fullName evidence="1">Uncharacterized protein</fullName>
    </submittedName>
</protein>
<comment type="caution">
    <text evidence="1">The sequence shown here is derived from an EMBL/GenBank/DDBJ whole genome shotgun (WGS) entry which is preliminary data.</text>
</comment>